<dbReference type="EMBL" id="BAAAYN010000001">
    <property type="protein sequence ID" value="GAA3381799.1"/>
    <property type="molecule type" value="Genomic_DNA"/>
</dbReference>
<gene>
    <name evidence="4" type="ORF">GCM10020369_01140</name>
</gene>
<keyword evidence="1" id="KW-0808">Transferase</keyword>
<accession>A0ABP6SPR5</accession>
<sequence>MPAPAFDTPATVVAAFPPAAREAVTRLVGTARETLPGSLVSIVVHGSLAWGCWGPASDLDVLIVVESRAGLEEFHPKLLAEDARAPGGGFELSILSRAQAANDRHPIGYLYHFSRGRLAGQDPGTWDLSVGGNDPDLAGHLLVAHEVGVSAWGPPARRVLRRVADAEFVASVGADVLESCDDLRRLTAEWTPVPVYAVLNCARTLAWLQDRAVLSKAGGGRWLLAREARFAALATAALDEYADPSGAEVRTSELQALARMVGDRLSAAGIS</sequence>
<dbReference type="Pfam" id="PF13427">
    <property type="entry name" value="AadA_C"/>
    <property type="match status" value="1"/>
</dbReference>
<keyword evidence="5" id="KW-1185">Reference proteome</keyword>
<name>A0ABP6SPR5_9ACTN</name>
<dbReference type="Pfam" id="PF01909">
    <property type="entry name" value="NTP_transf_2"/>
    <property type="match status" value="1"/>
</dbReference>
<dbReference type="RefSeq" id="WP_345725900.1">
    <property type="nucleotide sequence ID" value="NZ_BAAAYN010000001.1"/>
</dbReference>
<dbReference type="InterPro" id="IPR043519">
    <property type="entry name" value="NT_sf"/>
</dbReference>
<dbReference type="InterPro" id="IPR025184">
    <property type="entry name" value="AadA_C"/>
</dbReference>
<dbReference type="Proteomes" id="UP001501676">
    <property type="component" value="Unassembled WGS sequence"/>
</dbReference>
<comment type="caution">
    <text evidence="4">The sequence shown here is derived from an EMBL/GenBank/DDBJ whole genome shotgun (WGS) entry which is preliminary data.</text>
</comment>
<evidence type="ECO:0000259" key="2">
    <source>
        <dbReference type="Pfam" id="PF01909"/>
    </source>
</evidence>
<dbReference type="CDD" id="cd05403">
    <property type="entry name" value="NT_KNTase_like"/>
    <property type="match status" value="1"/>
</dbReference>
<dbReference type="SUPFAM" id="SSF81301">
    <property type="entry name" value="Nucleotidyltransferase"/>
    <property type="match status" value="1"/>
</dbReference>
<reference evidence="5" key="1">
    <citation type="journal article" date="2019" name="Int. J. Syst. Evol. Microbiol.">
        <title>The Global Catalogue of Microorganisms (GCM) 10K type strain sequencing project: providing services to taxonomists for standard genome sequencing and annotation.</title>
        <authorList>
            <consortium name="The Broad Institute Genomics Platform"/>
            <consortium name="The Broad Institute Genome Sequencing Center for Infectious Disease"/>
            <person name="Wu L."/>
            <person name="Ma J."/>
        </authorList>
    </citation>
    <scope>NUCLEOTIDE SEQUENCE [LARGE SCALE GENOMIC DNA]</scope>
    <source>
        <strain evidence="5">JCM 9458</strain>
    </source>
</reference>
<evidence type="ECO:0000256" key="1">
    <source>
        <dbReference type="ARBA" id="ARBA00022679"/>
    </source>
</evidence>
<organism evidence="4 5">
    <name type="scientific">Cryptosporangium minutisporangium</name>
    <dbReference type="NCBI Taxonomy" id="113569"/>
    <lineage>
        <taxon>Bacteria</taxon>
        <taxon>Bacillati</taxon>
        <taxon>Actinomycetota</taxon>
        <taxon>Actinomycetes</taxon>
        <taxon>Cryptosporangiales</taxon>
        <taxon>Cryptosporangiaceae</taxon>
        <taxon>Cryptosporangium</taxon>
    </lineage>
</organism>
<evidence type="ECO:0008006" key="6">
    <source>
        <dbReference type="Google" id="ProtNLM"/>
    </source>
</evidence>
<feature type="domain" description="Polymerase nucleotidyl transferase" evidence="2">
    <location>
        <begin position="39"/>
        <end position="69"/>
    </location>
</feature>
<protein>
    <recommendedName>
        <fullName evidence="6">Nucleotidyltransferase domain-containing protein</fullName>
    </recommendedName>
</protein>
<evidence type="ECO:0000259" key="3">
    <source>
        <dbReference type="Pfam" id="PF13427"/>
    </source>
</evidence>
<feature type="domain" description="Adenylyltransferase AadA C-terminal" evidence="3">
    <location>
        <begin position="159"/>
        <end position="259"/>
    </location>
</feature>
<evidence type="ECO:0000313" key="5">
    <source>
        <dbReference type="Proteomes" id="UP001501676"/>
    </source>
</evidence>
<evidence type="ECO:0000313" key="4">
    <source>
        <dbReference type="EMBL" id="GAA3381799.1"/>
    </source>
</evidence>
<proteinExistence type="predicted"/>
<dbReference type="InterPro" id="IPR002934">
    <property type="entry name" value="Polymerase_NTP_transf_dom"/>
</dbReference>
<dbReference type="Gene3D" id="3.30.460.10">
    <property type="entry name" value="Beta Polymerase, domain 2"/>
    <property type="match status" value="1"/>
</dbReference>